<dbReference type="Proteomes" id="UP000790377">
    <property type="component" value="Unassembled WGS sequence"/>
</dbReference>
<organism evidence="1 2">
    <name type="scientific">Hygrophoropsis aurantiaca</name>
    <dbReference type="NCBI Taxonomy" id="72124"/>
    <lineage>
        <taxon>Eukaryota</taxon>
        <taxon>Fungi</taxon>
        <taxon>Dikarya</taxon>
        <taxon>Basidiomycota</taxon>
        <taxon>Agaricomycotina</taxon>
        <taxon>Agaricomycetes</taxon>
        <taxon>Agaricomycetidae</taxon>
        <taxon>Boletales</taxon>
        <taxon>Coniophorineae</taxon>
        <taxon>Hygrophoropsidaceae</taxon>
        <taxon>Hygrophoropsis</taxon>
    </lineage>
</organism>
<dbReference type="EMBL" id="MU268106">
    <property type="protein sequence ID" value="KAH7905888.1"/>
    <property type="molecule type" value="Genomic_DNA"/>
</dbReference>
<evidence type="ECO:0000313" key="2">
    <source>
        <dbReference type="Proteomes" id="UP000790377"/>
    </source>
</evidence>
<reference evidence="1" key="1">
    <citation type="journal article" date="2021" name="New Phytol.">
        <title>Evolutionary innovations through gain and loss of genes in the ectomycorrhizal Boletales.</title>
        <authorList>
            <person name="Wu G."/>
            <person name="Miyauchi S."/>
            <person name="Morin E."/>
            <person name="Kuo A."/>
            <person name="Drula E."/>
            <person name="Varga T."/>
            <person name="Kohler A."/>
            <person name="Feng B."/>
            <person name="Cao Y."/>
            <person name="Lipzen A."/>
            <person name="Daum C."/>
            <person name="Hundley H."/>
            <person name="Pangilinan J."/>
            <person name="Johnson J."/>
            <person name="Barry K."/>
            <person name="LaButti K."/>
            <person name="Ng V."/>
            <person name="Ahrendt S."/>
            <person name="Min B."/>
            <person name="Choi I.G."/>
            <person name="Park H."/>
            <person name="Plett J.M."/>
            <person name="Magnuson J."/>
            <person name="Spatafora J.W."/>
            <person name="Nagy L.G."/>
            <person name="Henrissat B."/>
            <person name="Grigoriev I.V."/>
            <person name="Yang Z.L."/>
            <person name="Xu J."/>
            <person name="Martin F.M."/>
        </authorList>
    </citation>
    <scope>NUCLEOTIDE SEQUENCE</scope>
    <source>
        <strain evidence="1">ATCC 28755</strain>
    </source>
</reference>
<keyword evidence="2" id="KW-1185">Reference proteome</keyword>
<comment type="caution">
    <text evidence="1">The sequence shown here is derived from an EMBL/GenBank/DDBJ whole genome shotgun (WGS) entry which is preliminary data.</text>
</comment>
<name>A0ACB7ZYN5_9AGAM</name>
<proteinExistence type="predicted"/>
<accession>A0ACB7ZYN5</accession>
<evidence type="ECO:0000313" key="1">
    <source>
        <dbReference type="EMBL" id="KAH7905888.1"/>
    </source>
</evidence>
<gene>
    <name evidence="1" type="ORF">BJ138DRAFT_705247</name>
</gene>
<protein>
    <submittedName>
        <fullName evidence="1">Mago nashi protein-domain-containing protein</fullName>
    </submittedName>
</protein>
<sequence>MTTTRSTLDTSQLLVFLPLLRVSTVCRSDYRAVLATHAPSCITLMSRLPPLRFVQHAPSCSTGHSGKHGHEFLEFEYSHGRLRYANNSNYRNDSLIRKESEYCSNAFTSTESTSNVQGADGANGWLFSLHLYSVSRPDGREGAQVHHRVE</sequence>